<dbReference type="PANTHER" id="PTHR43654:SF1">
    <property type="entry name" value="ISOPENTENYL PHOSPHATE KINASE"/>
    <property type="match status" value="1"/>
</dbReference>
<dbReference type="InterPro" id="IPR024192">
    <property type="entry name" value="Fosfomycin_R_FomA-type"/>
</dbReference>
<dbReference type="Proteomes" id="UP000610960">
    <property type="component" value="Unassembled WGS sequence"/>
</dbReference>
<gene>
    <name evidence="13" type="ORF">GCM10007981_10500</name>
</gene>
<evidence type="ECO:0000256" key="3">
    <source>
        <dbReference type="ARBA" id="ARBA00017267"/>
    </source>
</evidence>
<dbReference type="GO" id="GO:0005524">
    <property type="term" value="F:ATP binding"/>
    <property type="evidence" value="ECO:0007669"/>
    <property type="project" value="UniProtKB-KW"/>
</dbReference>
<feature type="binding site" evidence="10">
    <location>
        <position position="211"/>
    </location>
    <ligand>
        <name>ATP</name>
        <dbReference type="ChEBI" id="CHEBI:30616"/>
    </ligand>
</feature>
<dbReference type="GO" id="GO:0102043">
    <property type="term" value="F:isopentenyl phosphate kinase activity"/>
    <property type="evidence" value="ECO:0007669"/>
    <property type="project" value="UniProtKB-EC"/>
</dbReference>
<evidence type="ECO:0000256" key="8">
    <source>
        <dbReference type="ARBA" id="ARBA00023229"/>
    </source>
</evidence>
<keyword evidence="14" id="KW-1185">Reference proteome</keyword>
<accession>A0A830GUD0</accession>
<organism evidence="13 14">
    <name type="scientific">Thermocladium modestius</name>
    <dbReference type="NCBI Taxonomy" id="62609"/>
    <lineage>
        <taxon>Archaea</taxon>
        <taxon>Thermoproteota</taxon>
        <taxon>Thermoprotei</taxon>
        <taxon>Thermoproteales</taxon>
        <taxon>Thermoproteaceae</taxon>
        <taxon>Thermocladium</taxon>
    </lineage>
</organism>
<dbReference type="EC" id="2.7.4.26" evidence="2"/>
<comment type="catalytic activity">
    <reaction evidence="9">
        <text>isopentenyl phosphate + ATP = isopentenyl diphosphate + ADP</text>
        <dbReference type="Rhea" id="RHEA:33963"/>
        <dbReference type="ChEBI" id="CHEBI:30616"/>
        <dbReference type="ChEBI" id="CHEBI:65078"/>
        <dbReference type="ChEBI" id="CHEBI:128769"/>
        <dbReference type="ChEBI" id="CHEBI:456216"/>
        <dbReference type="EC" id="2.7.4.26"/>
    </reaction>
</comment>
<evidence type="ECO:0000256" key="4">
    <source>
        <dbReference type="ARBA" id="ARBA00022679"/>
    </source>
</evidence>
<evidence type="ECO:0000256" key="2">
    <source>
        <dbReference type="ARBA" id="ARBA00012908"/>
    </source>
</evidence>
<evidence type="ECO:0000256" key="7">
    <source>
        <dbReference type="ARBA" id="ARBA00022840"/>
    </source>
</evidence>
<feature type="site" description="Transition state stabilizer" evidence="11">
    <location>
        <position position="14"/>
    </location>
</feature>
<sequence length="253" mass="26375">MLIIKIGGSAVTDKSRPLSLDLAPIQPLARLIRRSGEEVVLIHGGGSFAHPIAKAYGLGGGVRDEGQLIGVALTTAALEMLSHAITIELAKGGVAAYYVRTGDAFRAEGGRAVLADAEPILDAMRRGAVPMLHGDVVRDSELGFSIISGDAIAEALARLLRPRAALFLMDVDGVYSEGPGRGRLLRRLARGEDSVRVGGEGIDVTGGLSGKLRHAWGIVEAGARVFLCSIRDLESLEAVVGGGEPPKCTELAL</sequence>
<dbReference type="GO" id="GO:0016114">
    <property type="term" value="P:terpenoid biosynthetic process"/>
    <property type="evidence" value="ECO:0007669"/>
    <property type="project" value="TreeGrafter"/>
</dbReference>
<dbReference type="SUPFAM" id="SSF53633">
    <property type="entry name" value="Carbamate kinase-like"/>
    <property type="match status" value="1"/>
</dbReference>
<dbReference type="EMBL" id="BMNL01000002">
    <property type="protein sequence ID" value="GGP20832.1"/>
    <property type="molecule type" value="Genomic_DNA"/>
</dbReference>
<feature type="domain" description="Aspartate/glutamate/uridylate kinase" evidence="12">
    <location>
        <begin position="2"/>
        <end position="228"/>
    </location>
</feature>
<dbReference type="PIRSF" id="PIRSF016496">
    <property type="entry name" value="Kin_FomA"/>
    <property type="match status" value="1"/>
</dbReference>
<dbReference type="RefSeq" id="WP_188596358.1">
    <property type="nucleotide sequence ID" value="NZ_BMNL01000002.1"/>
</dbReference>
<feature type="binding site" evidence="10">
    <location>
        <position position="50"/>
    </location>
    <ligand>
        <name>substrate</name>
    </ligand>
</feature>
<evidence type="ECO:0000256" key="9">
    <source>
        <dbReference type="ARBA" id="ARBA00049063"/>
    </source>
</evidence>
<keyword evidence="7 10" id="KW-0067">ATP-binding</keyword>
<keyword evidence="6 13" id="KW-0418">Kinase</keyword>
<dbReference type="InterPro" id="IPR001057">
    <property type="entry name" value="Glu/AcGlu_kinase"/>
</dbReference>
<keyword evidence="8" id="KW-0414">Isoprene biosynthesis</keyword>
<feature type="binding site" evidence="10">
    <location>
        <position position="46"/>
    </location>
    <ligand>
        <name>ATP</name>
        <dbReference type="ChEBI" id="CHEBI:30616"/>
    </ligand>
</feature>
<dbReference type="OrthoDB" id="15328at2157"/>
<feature type="binding site" evidence="10">
    <location>
        <position position="149"/>
    </location>
    <ligand>
        <name>substrate</name>
    </ligand>
</feature>
<reference evidence="13" key="1">
    <citation type="journal article" date="2014" name="Int. J. Syst. Evol. Microbiol.">
        <title>Complete genome sequence of Corynebacterium casei LMG S-19264T (=DSM 44701T), isolated from a smear-ripened cheese.</title>
        <authorList>
            <consortium name="US DOE Joint Genome Institute (JGI-PGF)"/>
            <person name="Walter F."/>
            <person name="Albersmeier A."/>
            <person name="Kalinowski J."/>
            <person name="Ruckert C."/>
        </authorList>
    </citation>
    <scope>NUCLEOTIDE SEQUENCE</scope>
    <source>
        <strain evidence="13">JCM 10088</strain>
    </source>
</reference>
<comment type="similarity">
    <text evidence="1">Belongs to the isopentenyl phosphate kinase family.</text>
</comment>
<dbReference type="PANTHER" id="PTHR43654">
    <property type="entry name" value="GLUTAMATE 5-KINASE"/>
    <property type="match status" value="1"/>
</dbReference>
<evidence type="ECO:0000256" key="1">
    <source>
        <dbReference type="ARBA" id="ARBA00010540"/>
    </source>
</evidence>
<dbReference type="PRINTS" id="PR00474">
    <property type="entry name" value="GLU5KINASE"/>
</dbReference>
<dbReference type="NCBIfam" id="NF040647">
    <property type="entry name" value="IPPK_Arch"/>
    <property type="match status" value="1"/>
</dbReference>
<dbReference type="AlphaFoldDB" id="A0A830GUD0"/>
<feature type="binding site" evidence="10">
    <location>
        <position position="207"/>
    </location>
    <ligand>
        <name>ATP</name>
        <dbReference type="ChEBI" id="CHEBI:30616"/>
    </ligand>
</feature>
<evidence type="ECO:0000313" key="13">
    <source>
        <dbReference type="EMBL" id="GGP20832.1"/>
    </source>
</evidence>
<name>A0A830GUD0_9CREN</name>
<dbReference type="Pfam" id="PF00696">
    <property type="entry name" value="AA_kinase"/>
    <property type="match status" value="1"/>
</dbReference>
<evidence type="ECO:0000256" key="6">
    <source>
        <dbReference type="ARBA" id="ARBA00022777"/>
    </source>
</evidence>
<feature type="binding site" evidence="10">
    <location>
        <position position="45"/>
    </location>
    <ligand>
        <name>substrate</name>
    </ligand>
</feature>
<dbReference type="InterPro" id="IPR001048">
    <property type="entry name" value="Asp/Glu/Uridylate_kinase"/>
</dbReference>
<evidence type="ECO:0000256" key="10">
    <source>
        <dbReference type="PIRSR" id="PIRSR016496-1"/>
    </source>
</evidence>
<dbReference type="InterPro" id="IPR036393">
    <property type="entry name" value="AceGlu_kinase-like_sf"/>
</dbReference>
<feature type="binding site" evidence="10">
    <location>
        <position position="170"/>
    </location>
    <ligand>
        <name>ATP</name>
        <dbReference type="ChEBI" id="CHEBI:30616"/>
    </ligand>
</feature>
<reference evidence="13" key="2">
    <citation type="submission" date="2020-09" db="EMBL/GenBank/DDBJ databases">
        <authorList>
            <person name="Sun Q."/>
            <person name="Ohkuma M."/>
        </authorList>
    </citation>
    <scope>NUCLEOTIDE SEQUENCE</scope>
    <source>
        <strain evidence="13">JCM 10088</strain>
    </source>
</reference>
<evidence type="ECO:0000259" key="12">
    <source>
        <dbReference type="Pfam" id="PF00696"/>
    </source>
</evidence>
<dbReference type="Gene3D" id="3.40.1160.10">
    <property type="entry name" value="Acetylglutamate kinase-like"/>
    <property type="match status" value="1"/>
</dbReference>
<comment type="caution">
    <text evidence="13">The sequence shown here is derived from an EMBL/GenBank/DDBJ whole genome shotgun (WGS) entry which is preliminary data.</text>
</comment>
<keyword evidence="4" id="KW-0808">Transferase</keyword>
<feature type="binding site" evidence="10">
    <location>
        <begin position="5"/>
        <end position="9"/>
    </location>
    <ligand>
        <name>ATP</name>
        <dbReference type="ChEBI" id="CHEBI:30616"/>
    </ligand>
</feature>
<evidence type="ECO:0000256" key="11">
    <source>
        <dbReference type="PIRSR" id="PIRSR016496-2"/>
    </source>
</evidence>
<dbReference type="GO" id="GO:0005829">
    <property type="term" value="C:cytosol"/>
    <property type="evidence" value="ECO:0007669"/>
    <property type="project" value="TreeGrafter"/>
</dbReference>
<protein>
    <recommendedName>
        <fullName evidence="3">Isopentenyl phosphate kinase</fullName>
        <ecNumber evidence="2">2.7.4.26</ecNumber>
    </recommendedName>
</protein>
<evidence type="ECO:0000313" key="14">
    <source>
        <dbReference type="Proteomes" id="UP000610960"/>
    </source>
</evidence>
<proteinExistence type="inferred from homology"/>
<keyword evidence="5 10" id="KW-0547">Nucleotide-binding</keyword>
<dbReference type="GO" id="GO:0016301">
    <property type="term" value="F:kinase activity"/>
    <property type="evidence" value="ECO:0007669"/>
    <property type="project" value="UniProtKB-KW"/>
</dbReference>
<evidence type="ECO:0000256" key="5">
    <source>
        <dbReference type="ARBA" id="ARBA00022741"/>
    </source>
</evidence>